<gene>
    <name evidence="1" type="ORF">HHL28_14635</name>
</gene>
<dbReference type="InterPro" id="IPR029063">
    <property type="entry name" value="SAM-dependent_MTases_sf"/>
</dbReference>
<dbReference type="AlphaFoldDB" id="A0A858RAJ2"/>
<evidence type="ECO:0000313" key="1">
    <source>
        <dbReference type="EMBL" id="QJE74153.1"/>
    </source>
</evidence>
<reference evidence="1" key="1">
    <citation type="submission" date="2020-04" db="EMBL/GenBank/DDBJ databases">
        <title>A desert anoxygenic phototrophic bacterium fixes CO2 using RubisCO under aerobic conditions.</title>
        <authorList>
            <person name="Tang K."/>
        </authorList>
    </citation>
    <scope>NUCLEOTIDE SEQUENCE [LARGE SCALE GENOMIC DNA]</scope>
    <source>
        <strain evidence="1">MIMtkB3</strain>
    </source>
</reference>
<protein>
    <submittedName>
        <fullName evidence="1">Class I SAM-dependent methyltransferase</fullName>
    </submittedName>
</protein>
<keyword evidence="1" id="KW-0489">Methyltransferase</keyword>
<keyword evidence="1" id="KW-0808">Transferase</keyword>
<sequence length="287" mass="31407">MSDSFALDWLRLREPLDAAARAPALTRAFARRLPRAPHLVDLGAGTGSTLRHLAPRLDCPEQSWTLVDKDMALLTKAPGELTQWADKHGWTVTEERRSLRIQADEMTLRAEMRRYDLTTDLTGLALGQVDGVTCSALLDLVSADWIGKLAAELARSGYPPFLATLTVDGRTAFEPADPDDAFVMDRFHAHMRGNKGFGPSLGPEAATALADTLRVAGYKVQVAPADWHLRSRHKETHRLMVDGYARSATAMDPAAGPRIEAWAARRRAAIADGATLMVGHQDLLAIR</sequence>
<dbReference type="Proteomes" id="UP000501891">
    <property type="component" value="Chromosome"/>
</dbReference>
<dbReference type="Gene3D" id="3.40.50.150">
    <property type="entry name" value="Vaccinia Virus protein VP39"/>
    <property type="match status" value="1"/>
</dbReference>
<name>A0A858RAJ2_9PROT</name>
<proteinExistence type="predicted"/>
<dbReference type="KEGG" id="acru:HHL28_14635"/>
<accession>A0A858RAJ2</accession>
<keyword evidence="2" id="KW-1185">Reference proteome</keyword>
<evidence type="ECO:0000313" key="2">
    <source>
        <dbReference type="Proteomes" id="UP000501891"/>
    </source>
</evidence>
<dbReference type="GO" id="GO:0008168">
    <property type="term" value="F:methyltransferase activity"/>
    <property type="evidence" value="ECO:0007669"/>
    <property type="project" value="UniProtKB-KW"/>
</dbReference>
<dbReference type="GO" id="GO:0032259">
    <property type="term" value="P:methylation"/>
    <property type="evidence" value="ECO:0007669"/>
    <property type="project" value="UniProtKB-KW"/>
</dbReference>
<dbReference type="EMBL" id="CP051775">
    <property type="protein sequence ID" value="QJE74153.1"/>
    <property type="molecule type" value="Genomic_DNA"/>
</dbReference>
<dbReference type="SUPFAM" id="SSF53335">
    <property type="entry name" value="S-adenosyl-L-methionine-dependent methyltransferases"/>
    <property type="match status" value="1"/>
</dbReference>
<organism evidence="1 2">
    <name type="scientific">Aerophototrophica crusticola</name>
    <dbReference type="NCBI Taxonomy" id="1709002"/>
    <lineage>
        <taxon>Bacteria</taxon>
        <taxon>Pseudomonadati</taxon>
        <taxon>Pseudomonadota</taxon>
        <taxon>Alphaproteobacteria</taxon>
        <taxon>Rhodospirillales</taxon>
        <taxon>Rhodospirillaceae</taxon>
        <taxon>Aerophototrophica</taxon>
    </lineage>
</organism>